<keyword evidence="2" id="KW-1185">Reference proteome</keyword>
<sequence>MGGEKVPDLRLADPVELGKTRVFYMEGIQIPTIQSLSCEMKAALLQAVDHFETKFNVEAIRLDLPLVAKAVEMLLCSLEVAGEPKIAEYLLSLEGNKGRMNWKTEIPKFFAGRSVHTPGALFTCMFDDLDRKSEKEKIEKAIDDRYSPCGFVIV</sequence>
<reference evidence="1 2" key="1">
    <citation type="submission" date="2015-09" db="EMBL/GenBank/DDBJ databases">
        <title>Draft genome of the parasitic nematode Teladorsagia circumcincta isolate WARC Sus (inbred).</title>
        <authorList>
            <person name="Mitreva M."/>
        </authorList>
    </citation>
    <scope>NUCLEOTIDE SEQUENCE [LARGE SCALE GENOMIC DNA]</scope>
    <source>
        <strain evidence="1 2">S</strain>
    </source>
</reference>
<name>A0A2G9UXB9_TELCI</name>
<dbReference type="AlphaFoldDB" id="A0A2G9UXB9"/>
<dbReference type="EMBL" id="KZ345222">
    <property type="protein sequence ID" value="PIO74786.1"/>
    <property type="molecule type" value="Genomic_DNA"/>
</dbReference>
<protein>
    <recommendedName>
        <fullName evidence="3">Amidase domain-containing protein</fullName>
    </recommendedName>
</protein>
<dbReference type="PANTHER" id="PTHR43372">
    <property type="entry name" value="FATTY-ACID AMIDE HYDROLASE"/>
    <property type="match status" value="1"/>
</dbReference>
<proteinExistence type="predicted"/>
<dbReference type="InterPro" id="IPR052739">
    <property type="entry name" value="FAAH2"/>
</dbReference>
<evidence type="ECO:0000313" key="2">
    <source>
        <dbReference type="Proteomes" id="UP000230423"/>
    </source>
</evidence>
<dbReference type="Proteomes" id="UP000230423">
    <property type="component" value="Unassembled WGS sequence"/>
</dbReference>
<dbReference type="OrthoDB" id="6428749at2759"/>
<dbReference type="PANTHER" id="PTHR43372:SF4">
    <property type="entry name" value="FATTY-ACID AMIDE HYDROLASE 2"/>
    <property type="match status" value="1"/>
</dbReference>
<organism evidence="1 2">
    <name type="scientific">Teladorsagia circumcincta</name>
    <name type="common">Brown stomach worm</name>
    <name type="synonym">Ostertagia circumcincta</name>
    <dbReference type="NCBI Taxonomy" id="45464"/>
    <lineage>
        <taxon>Eukaryota</taxon>
        <taxon>Metazoa</taxon>
        <taxon>Ecdysozoa</taxon>
        <taxon>Nematoda</taxon>
        <taxon>Chromadorea</taxon>
        <taxon>Rhabditida</taxon>
        <taxon>Rhabditina</taxon>
        <taxon>Rhabditomorpha</taxon>
        <taxon>Strongyloidea</taxon>
        <taxon>Trichostrongylidae</taxon>
        <taxon>Teladorsagia</taxon>
    </lineage>
</organism>
<dbReference type="GO" id="GO:0012505">
    <property type="term" value="C:endomembrane system"/>
    <property type="evidence" value="ECO:0007669"/>
    <property type="project" value="TreeGrafter"/>
</dbReference>
<evidence type="ECO:0008006" key="3">
    <source>
        <dbReference type="Google" id="ProtNLM"/>
    </source>
</evidence>
<accession>A0A2G9UXB9</accession>
<gene>
    <name evidence="1" type="ORF">TELCIR_03190</name>
</gene>
<evidence type="ECO:0000313" key="1">
    <source>
        <dbReference type="EMBL" id="PIO74786.1"/>
    </source>
</evidence>